<gene>
    <name evidence="2" type="ORF">PV666_46915</name>
</gene>
<dbReference type="RefSeq" id="WP_319167447.1">
    <property type="nucleotide sequence ID" value="NZ_CP122370.1"/>
</dbReference>
<proteinExistence type="predicted"/>
<dbReference type="Proteomes" id="UP001272987">
    <property type="component" value="Unassembled WGS sequence"/>
</dbReference>
<reference evidence="2 3" key="1">
    <citation type="journal article" date="2023" name="Microb. Genom.">
        <title>Mesoterricola silvestris gen. nov., sp. nov., Mesoterricola sediminis sp. nov., Geothrix oryzae sp. nov., Geothrix edaphica sp. nov., Geothrix rubra sp. nov., and Geothrix limicola sp. nov., six novel members of Acidobacteriota isolated from soils.</title>
        <authorList>
            <person name="Weisberg A.J."/>
            <person name="Pearce E."/>
            <person name="Kramer C.G."/>
            <person name="Chang J.H."/>
            <person name="Clarke C.R."/>
        </authorList>
    </citation>
    <scope>NUCLEOTIDE SEQUENCE [LARGE SCALE GENOMIC DNA]</scope>
    <source>
        <strain evidence="2 3">NB05-1H</strain>
    </source>
</reference>
<evidence type="ECO:0008006" key="4">
    <source>
        <dbReference type="Google" id="ProtNLM"/>
    </source>
</evidence>
<keyword evidence="1" id="KW-1133">Transmembrane helix</keyword>
<evidence type="ECO:0000256" key="1">
    <source>
        <dbReference type="SAM" id="Phobius"/>
    </source>
</evidence>
<feature type="transmembrane region" description="Helical" evidence="1">
    <location>
        <begin position="38"/>
        <end position="59"/>
    </location>
</feature>
<accession>A0ABU4MCU8</accession>
<evidence type="ECO:0000313" key="2">
    <source>
        <dbReference type="EMBL" id="MDX3025347.1"/>
    </source>
</evidence>
<name>A0ABU4MCU8_9ACTN</name>
<sequence>MSASAAKPARRMPWRLAVLVPAAAFVAIWRGIPGITPMLTFTWLTALLTGAGLVAAGLYGPQALAAMARAQKEGAARRRIKAEKAAAKAKAKADKKK</sequence>
<evidence type="ECO:0000313" key="3">
    <source>
        <dbReference type="Proteomes" id="UP001272987"/>
    </source>
</evidence>
<keyword evidence="3" id="KW-1185">Reference proteome</keyword>
<feature type="transmembrane region" description="Helical" evidence="1">
    <location>
        <begin position="12"/>
        <end position="32"/>
    </location>
</feature>
<dbReference type="EMBL" id="JARAWP010000046">
    <property type="protein sequence ID" value="MDX3025347.1"/>
    <property type="molecule type" value="Genomic_DNA"/>
</dbReference>
<protein>
    <recommendedName>
        <fullName evidence="4">DUF3329 domain-containing protein</fullName>
    </recommendedName>
</protein>
<comment type="caution">
    <text evidence="2">The sequence shown here is derived from an EMBL/GenBank/DDBJ whole genome shotgun (WGS) entry which is preliminary data.</text>
</comment>
<organism evidence="2 3">
    <name type="scientific">Streptomyces acidiscabies</name>
    <dbReference type="NCBI Taxonomy" id="42234"/>
    <lineage>
        <taxon>Bacteria</taxon>
        <taxon>Bacillati</taxon>
        <taxon>Actinomycetota</taxon>
        <taxon>Actinomycetes</taxon>
        <taxon>Kitasatosporales</taxon>
        <taxon>Streptomycetaceae</taxon>
        <taxon>Streptomyces</taxon>
    </lineage>
</organism>
<keyword evidence="1" id="KW-0812">Transmembrane</keyword>
<keyword evidence="1" id="KW-0472">Membrane</keyword>